<organism evidence="1 2">
    <name type="scientific">Chryseobacterium candidae</name>
    <dbReference type="NCBI Taxonomy" id="1978493"/>
    <lineage>
        <taxon>Bacteria</taxon>
        <taxon>Pseudomonadati</taxon>
        <taxon>Bacteroidota</taxon>
        <taxon>Flavobacteriia</taxon>
        <taxon>Flavobacteriales</taxon>
        <taxon>Weeksellaceae</taxon>
        <taxon>Chryseobacterium group</taxon>
        <taxon>Chryseobacterium</taxon>
    </lineage>
</organism>
<comment type="caution">
    <text evidence="1">The sequence shown here is derived from an EMBL/GenBank/DDBJ whole genome shotgun (WGS) entry which is preliminary data.</text>
</comment>
<dbReference type="SUPFAM" id="SSF49842">
    <property type="entry name" value="TNF-like"/>
    <property type="match status" value="1"/>
</dbReference>
<dbReference type="Proteomes" id="UP000306038">
    <property type="component" value="Unassembled WGS sequence"/>
</dbReference>
<sequence length="348" mass="37637">MRYTYILVIFLYQFVFSQVGINNHFPKATLDILSNSNANKAEGIIVPRLTGDQIKSGDIEYNLEQKGCLIYVISPVTSASAKTANITAIGFYYFDGNMWQRIDNSSSNIYNSDGILSKSRVVDIKTYNLAFTGNGKIGIGNSSPVTKIDIRSLPGSSSPGEGALGIGETSFSPFHSGAGALRYSSSSGGELQYSNGTHWNSITSDVQKSIVVGNLATNSFTFVNETPLSRVSGWTETVDTNNNFDPVTGIFTAPRDGNYLINTSLLPSAIPTNIGSFEAHIRKNGYKVTAGIEQLIQVSSVPYYFGVTISTVIRAVAGDQIWVTYFNTIGSNIISNLSKFNTISIVEL</sequence>
<gene>
    <name evidence="1" type="ORF">EK417_11165</name>
</gene>
<evidence type="ECO:0000313" key="2">
    <source>
        <dbReference type="Proteomes" id="UP000306038"/>
    </source>
</evidence>
<evidence type="ECO:0008006" key="3">
    <source>
        <dbReference type="Google" id="ProtNLM"/>
    </source>
</evidence>
<dbReference type="RefSeq" id="WP_136522203.1">
    <property type="nucleotide sequence ID" value="NZ_SDLV01000021.1"/>
</dbReference>
<dbReference type="InterPro" id="IPR008983">
    <property type="entry name" value="Tumour_necrosis_fac-like_dom"/>
</dbReference>
<protein>
    <recommendedName>
        <fullName evidence="3">C1q domain-containing protein</fullName>
    </recommendedName>
</protein>
<name>A0ABY2R7I5_9FLAO</name>
<keyword evidence="2" id="KW-1185">Reference proteome</keyword>
<dbReference type="EMBL" id="SDLV01000021">
    <property type="protein sequence ID" value="THV59382.1"/>
    <property type="molecule type" value="Genomic_DNA"/>
</dbReference>
<reference evidence="1 2" key="1">
    <citation type="submission" date="2019-01" db="EMBL/GenBank/DDBJ databases">
        <authorList>
            <person name="B I."/>
            <person name="Ch S."/>
            <person name="Ch V.R."/>
        </authorList>
    </citation>
    <scope>NUCLEOTIDE SEQUENCE [LARGE SCALE GENOMIC DNA]</scope>
    <source>
        <strain evidence="1 2">JC507</strain>
    </source>
</reference>
<accession>A0ABY2R7I5</accession>
<dbReference type="Gene3D" id="2.60.120.40">
    <property type="match status" value="1"/>
</dbReference>
<proteinExistence type="predicted"/>
<evidence type="ECO:0000313" key="1">
    <source>
        <dbReference type="EMBL" id="THV59382.1"/>
    </source>
</evidence>